<proteinExistence type="predicted"/>
<evidence type="ECO:0000256" key="2">
    <source>
        <dbReference type="PROSITE-ProRule" id="PRU00708"/>
    </source>
</evidence>
<dbReference type="AlphaFoldDB" id="A0A2I0A3G3"/>
<keyword evidence="1" id="KW-0677">Repeat</keyword>
<name>A0A2I0A3G3_9ASPA</name>
<feature type="repeat" description="PPR" evidence="2">
    <location>
        <begin position="405"/>
        <end position="439"/>
    </location>
</feature>
<dbReference type="GO" id="GO:0009451">
    <property type="term" value="P:RNA modification"/>
    <property type="evidence" value="ECO:0007669"/>
    <property type="project" value="InterPro"/>
</dbReference>
<dbReference type="GO" id="GO:0016787">
    <property type="term" value="F:hydrolase activity"/>
    <property type="evidence" value="ECO:0007669"/>
    <property type="project" value="UniProtKB-KW"/>
</dbReference>
<feature type="repeat" description="PPR" evidence="2">
    <location>
        <begin position="99"/>
        <end position="134"/>
    </location>
</feature>
<reference evidence="3 4" key="1">
    <citation type="journal article" date="2017" name="Nature">
        <title>The Apostasia genome and the evolution of orchids.</title>
        <authorList>
            <person name="Zhang G.Q."/>
            <person name="Liu K.W."/>
            <person name="Li Z."/>
            <person name="Lohaus R."/>
            <person name="Hsiao Y.Y."/>
            <person name="Niu S.C."/>
            <person name="Wang J.Y."/>
            <person name="Lin Y.C."/>
            <person name="Xu Q."/>
            <person name="Chen L.J."/>
            <person name="Yoshida K."/>
            <person name="Fujiwara S."/>
            <person name="Wang Z.W."/>
            <person name="Zhang Y.Q."/>
            <person name="Mitsuda N."/>
            <person name="Wang M."/>
            <person name="Liu G.H."/>
            <person name="Pecoraro L."/>
            <person name="Huang H.X."/>
            <person name="Xiao X.J."/>
            <person name="Lin M."/>
            <person name="Wu X.Y."/>
            <person name="Wu W.L."/>
            <person name="Chen Y.Y."/>
            <person name="Chang S.B."/>
            <person name="Sakamoto S."/>
            <person name="Ohme-Takagi M."/>
            <person name="Yagi M."/>
            <person name="Zeng S.J."/>
            <person name="Shen C.Y."/>
            <person name="Yeh C.M."/>
            <person name="Luo Y.B."/>
            <person name="Tsai W.C."/>
            <person name="Van de Peer Y."/>
            <person name="Liu Z.J."/>
        </authorList>
    </citation>
    <scope>NUCLEOTIDE SEQUENCE [LARGE SCALE GENOMIC DNA]</scope>
    <source>
        <strain evidence="4">cv. Shenzhen</strain>
        <tissue evidence="3">Stem</tissue>
    </source>
</reference>
<organism evidence="3 4">
    <name type="scientific">Apostasia shenzhenica</name>
    <dbReference type="NCBI Taxonomy" id="1088818"/>
    <lineage>
        <taxon>Eukaryota</taxon>
        <taxon>Viridiplantae</taxon>
        <taxon>Streptophyta</taxon>
        <taxon>Embryophyta</taxon>
        <taxon>Tracheophyta</taxon>
        <taxon>Spermatophyta</taxon>
        <taxon>Magnoliopsida</taxon>
        <taxon>Liliopsida</taxon>
        <taxon>Asparagales</taxon>
        <taxon>Orchidaceae</taxon>
        <taxon>Apostasioideae</taxon>
        <taxon>Apostasia</taxon>
    </lineage>
</organism>
<accession>A0A2I0A3G3</accession>
<dbReference type="Proteomes" id="UP000236161">
    <property type="component" value="Unassembled WGS sequence"/>
</dbReference>
<dbReference type="PANTHER" id="PTHR47926:SF341">
    <property type="entry name" value="PENTATRICOPEPTIDE REPEAT-CONTAINING PROTEIN"/>
    <property type="match status" value="1"/>
</dbReference>
<evidence type="ECO:0000313" key="3">
    <source>
        <dbReference type="EMBL" id="PKA50091.1"/>
    </source>
</evidence>
<dbReference type="InterPro" id="IPR046960">
    <property type="entry name" value="PPR_At4g14850-like_plant"/>
</dbReference>
<dbReference type="InterPro" id="IPR002885">
    <property type="entry name" value="PPR_rpt"/>
</dbReference>
<dbReference type="Pfam" id="PF01535">
    <property type="entry name" value="PPR"/>
    <property type="match status" value="3"/>
</dbReference>
<dbReference type="NCBIfam" id="TIGR00756">
    <property type="entry name" value="PPR"/>
    <property type="match status" value="3"/>
</dbReference>
<keyword evidence="4" id="KW-1185">Reference proteome</keyword>
<dbReference type="FunFam" id="1.25.40.10:FF:000090">
    <property type="entry name" value="Pentatricopeptide repeat-containing protein, chloroplastic"/>
    <property type="match status" value="1"/>
</dbReference>
<dbReference type="PANTHER" id="PTHR47926">
    <property type="entry name" value="PENTATRICOPEPTIDE REPEAT-CONTAINING PROTEIN"/>
    <property type="match status" value="1"/>
</dbReference>
<dbReference type="OrthoDB" id="185373at2759"/>
<protein>
    <submittedName>
        <fullName evidence="3">Pentatricopeptide repeat-containing protein</fullName>
        <ecNumber evidence="3">3.6.1.-</ecNumber>
    </submittedName>
</protein>
<dbReference type="EMBL" id="KZ452031">
    <property type="protein sequence ID" value="PKA50091.1"/>
    <property type="molecule type" value="Genomic_DNA"/>
</dbReference>
<dbReference type="EC" id="3.6.1.-" evidence="3"/>
<evidence type="ECO:0000256" key="1">
    <source>
        <dbReference type="ARBA" id="ARBA00022737"/>
    </source>
</evidence>
<dbReference type="InterPro" id="IPR011990">
    <property type="entry name" value="TPR-like_helical_dom_sf"/>
</dbReference>
<keyword evidence="3" id="KW-0378">Hydrolase</keyword>
<dbReference type="Gene3D" id="1.25.40.10">
    <property type="entry name" value="Tetratricopeptide repeat domain"/>
    <property type="match status" value="5"/>
</dbReference>
<dbReference type="FunFam" id="1.25.40.10:FF:000351">
    <property type="entry name" value="Pentatricopeptide repeat-containing protein"/>
    <property type="match status" value="1"/>
</dbReference>
<dbReference type="PROSITE" id="PS51375">
    <property type="entry name" value="PPR"/>
    <property type="match status" value="3"/>
</dbReference>
<dbReference type="GO" id="GO:0003723">
    <property type="term" value="F:RNA binding"/>
    <property type="evidence" value="ECO:0007669"/>
    <property type="project" value="InterPro"/>
</dbReference>
<feature type="repeat" description="PPR" evidence="2">
    <location>
        <begin position="304"/>
        <end position="338"/>
    </location>
</feature>
<dbReference type="Pfam" id="PF13041">
    <property type="entry name" value="PPR_2"/>
    <property type="match status" value="3"/>
</dbReference>
<evidence type="ECO:0000313" key="4">
    <source>
        <dbReference type="Proteomes" id="UP000236161"/>
    </source>
</evidence>
<gene>
    <name evidence="3" type="primary">PCMP-E76</name>
    <name evidence="3" type="ORF">AXF42_Ash019609</name>
</gene>
<sequence>MVRKIACWAHQLSAWTFCQRLPVAAHTPHGKLSDFAASLQSFTAAGDLRGGTAAHARIIKLHHSVSRSFSLWNKLLNFYSSIGYLHHAFLMFDEMPERDVVSFNTLISARIRCSQSPHESLHLYSRMLDEGVQPNGLTLSALLSGYNTTNHPQIFLQIHSHAIKLGLNSDEFIGGALVKGYEKLTGLKDAMYAFVEITNADIISWNIMINASAQRRDKESVVNVFCTMRLKNGGGFDSFAITSMLKTCEETRDLGFGVQLHGCSLKVGLDSDTPVGNALLTMYSRCEKGVGSALQVFVRILKRNIISYTAMIGAFVQSEMPKKAIALYREMIREGISENEFCFTSVLPAFSELSSIELGRMVHGRIVKSEFQYDVGVFNALMDLYFKCGSLEDAGLVFESMNRVDRISWTIMICGLGQHGKGREAIELFSLMKERGFVPDDVTFLGALSACSHGGMVNEGFQIFKSMIGEYGIEPRREHFACLVDLFGRVGRLEEAERFIEEMGLEFDPLVWETLLGACEIYGELDMGKRSAKKVMLLKPSRSDGAYVTLSNIYAAGKMWEDKGKLRQRLDGSGLRKEAAQSWF</sequence>